<keyword evidence="1" id="KW-1133">Transmembrane helix</keyword>
<keyword evidence="1" id="KW-0812">Transmembrane</keyword>
<accession>A0A8S1MPU9</accession>
<evidence type="ECO:0000313" key="2">
    <source>
        <dbReference type="EMBL" id="CAD8078976.1"/>
    </source>
</evidence>
<dbReference type="EMBL" id="CAJJDM010000062">
    <property type="protein sequence ID" value="CAD8078976.1"/>
    <property type="molecule type" value="Genomic_DNA"/>
</dbReference>
<reference evidence="2" key="1">
    <citation type="submission" date="2021-01" db="EMBL/GenBank/DDBJ databases">
        <authorList>
            <consortium name="Genoscope - CEA"/>
            <person name="William W."/>
        </authorList>
    </citation>
    <scope>NUCLEOTIDE SEQUENCE</scope>
</reference>
<evidence type="ECO:0000313" key="3">
    <source>
        <dbReference type="Proteomes" id="UP000688137"/>
    </source>
</evidence>
<comment type="caution">
    <text evidence="2">The sequence shown here is derived from an EMBL/GenBank/DDBJ whole genome shotgun (WGS) entry which is preliminary data.</text>
</comment>
<dbReference type="OMA" id="MHYIPFF"/>
<evidence type="ECO:0008006" key="4">
    <source>
        <dbReference type="Google" id="ProtNLM"/>
    </source>
</evidence>
<proteinExistence type="predicted"/>
<name>A0A8S1MPU9_PARPR</name>
<feature type="transmembrane region" description="Helical" evidence="1">
    <location>
        <begin position="46"/>
        <end position="68"/>
    </location>
</feature>
<feature type="transmembrane region" description="Helical" evidence="1">
    <location>
        <begin position="165"/>
        <end position="185"/>
    </location>
</feature>
<keyword evidence="3" id="KW-1185">Reference proteome</keyword>
<organism evidence="2 3">
    <name type="scientific">Paramecium primaurelia</name>
    <dbReference type="NCBI Taxonomy" id="5886"/>
    <lineage>
        <taxon>Eukaryota</taxon>
        <taxon>Sar</taxon>
        <taxon>Alveolata</taxon>
        <taxon>Ciliophora</taxon>
        <taxon>Intramacronucleata</taxon>
        <taxon>Oligohymenophorea</taxon>
        <taxon>Peniculida</taxon>
        <taxon>Parameciidae</taxon>
        <taxon>Paramecium</taxon>
    </lineage>
</organism>
<feature type="transmembrane region" description="Helical" evidence="1">
    <location>
        <begin position="192"/>
        <end position="209"/>
    </location>
</feature>
<feature type="transmembrane region" description="Helical" evidence="1">
    <location>
        <begin position="229"/>
        <end position="247"/>
    </location>
</feature>
<evidence type="ECO:0000256" key="1">
    <source>
        <dbReference type="SAM" id="Phobius"/>
    </source>
</evidence>
<feature type="transmembrane region" description="Helical" evidence="1">
    <location>
        <begin position="88"/>
        <end position="109"/>
    </location>
</feature>
<feature type="transmembrane region" description="Helical" evidence="1">
    <location>
        <begin position="130"/>
        <end position="153"/>
    </location>
</feature>
<dbReference type="Proteomes" id="UP000688137">
    <property type="component" value="Unassembled WGS sequence"/>
</dbReference>
<gene>
    <name evidence="2" type="ORF">PPRIM_AZ9-3.1.T0610060</name>
</gene>
<protein>
    <recommendedName>
        <fullName evidence="4">Transmembrane protein</fullName>
    </recommendedName>
</protein>
<keyword evidence="1" id="KW-0472">Membrane</keyword>
<dbReference type="AlphaFoldDB" id="A0A8S1MPU9"/>
<sequence>MNKDDIIAFYGKREVKETYNYDILADDRVSLFSSTIESKHQNQKTMILSSQPTIYCSLSICSFLIALSNLPEEDRIYFFYDDPLSYNIGLVVCMCCLCILGIVISEIIKRSFTNKQIGTLPFLTKKQHKMNFNATICLAGQIAHLLLLIEIILQAMPTQLFQHETLVDLSFLLNVVYFAYANSFLEKKKATQMHYIPFFFYICITLALLCQNNSMKLQYTHIWKVQTERVILTYMGIMLQGIQFQLFRPAIKEMERNQNILAEVL</sequence>